<dbReference type="InterPro" id="IPR003594">
    <property type="entry name" value="HATPase_dom"/>
</dbReference>
<comment type="function">
    <text evidence="7">Member of the two-component regulatory system BvgS/BvgA. Phosphorylates BvgA via a four-step phosphorelay in response to environmental signals.</text>
</comment>
<dbReference type="SMART" id="SM00448">
    <property type="entry name" value="REC"/>
    <property type="match status" value="1"/>
</dbReference>
<comment type="caution">
    <text evidence="14">The sequence shown here is derived from an EMBL/GenBank/DDBJ whole genome shotgun (WGS) entry which is preliminary data.</text>
</comment>
<dbReference type="Gene3D" id="3.40.50.2300">
    <property type="match status" value="1"/>
</dbReference>
<dbReference type="SMART" id="SM00388">
    <property type="entry name" value="HisKA"/>
    <property type="match status" value="1"/>
</dbReference>
<feature type="modified residue" description="Phosphohistidine" evidence="9">
    <location>
        <position position="698"/>
    </location>
</feature>
<keyword evidence="3 10" id="KW-0597">Phosphoprotein</keyword>
<proteinExistence type="predicted"/>
<dbReference type="PANTHER" id="PTHR45339:SF3">
    <property type="entry name" value="HISTIDINE KINASE"/>
    <property type="match status" value="1"/>
</dbReference>
<dbReference type="InterPro" id="IPR036097">
    <property type="entry name" value="HisK_dim/P_sf"/>
</dbReference>
<dbReference type="Gene3D" id="1.10.287.130">
    <property type="match status" value="1"/>
</dbReference>
<dbReference type="InterPro" id="IPR005467">
    <property type="entry name" value="His_kinase_dom"/>
</dbReference>
<evidence type="ECO:0000256" key="4">
    <source>
        <dbReference type="ARBA" id="ARBA00022679"/>
    </source>
</evidence>
<dbReference type="Gene3D" id="3.30.565.10">
    <property type="entry name" value="Histidine kinase-like ATPase, C-terminal domain"/>
    <property type="match status" value="1"/>
</dbReference>
<dbReference type="InterPro" id="IPR003661">
    <property type="entry name" value="HisK_dim/P_dom"/>
</dbReference>
<dbReference type="InterPro" id="IPR036641">
    <property type="entry name" value="HPT_dom_sf"/>
</dbReference>
<evidence type="ECO:0000256" key="1">
    <source>
        <dbReference type="ARBA" id="ARBA00000085"/>
    </source>
</evidence>
<dbReference type="AlphaFoldDB" id="A0A916J652"/>
<keyword evidence="6" id="KW-0902">Two-component regulatory system</keyword>
<dbReference type="PROSITE" id="PS50110">
    <property type="entry name" value="RESPONSE_REGULATORY"/>
    <property type="match status" value="1"/>
</dbReference>
<feature type="domain" description="HPt" evidence="13">
    <location>
        <begin position="659"/>
        <end position="753"/>
    </location>
</feature>
<dbReference type="GO" id="GO:0000155">
    <property type="term" value="F:phosphorelay sensor kinase activity"/>
    <property type="evidence" value="ECO:0007669"/>
    <property type="project" value="InterPro"/>
</dbReference>
<dbReference type="SMART" id="SM00387">
    <property type="entry name" value="HATPase_c"/>
    <property type="match status" value="1"/>
</dbReference>
<dbReference type="GO" id="GO:0005524">
    <property type="term" value="F:ATP binding"/>
    <property type="evidence" value="ECO:0007669"/>
    <property type="project" value="UniProtKB-KW"/>
</dbReference>
<evidence type="ECO:0000256" key="5">
    <source>
        <dbReference type="ARBA" id="ARBA00022777"/>
    </source>
</evidence>
<evidence type="ECO:0000256" key="6">
    <source>
        <dbReference type="ARBA" id="ARBA00023012"/>
    </source>
</evidence>
<dbReference type="Pfam" id="PF00512">
    <property type="entry name" value="HisKA"/>
    <property type="match status" value="1"/>
</dbReference>
<dbReference type="Pfam" id="PF00072">
    <property type="entry name" value="Response_reg"/>
    <property type="match status" value="1"/>
</dbReference>
<dbReference type="PANTHER" id="PTHR45339">
    <property type="entry name" value="HYBRID SIGNAL TRANSDUCTION HISTIDINE KINASE J"/>
    <property type="match status" value="1"/>
</dbReference>
<dbReference type="PROSITE" id="PS50109">
    <property type="entry name" value="HIS_KIN"/>
    <property type="match status" value="1"/>
</dbReference>
<dbReference type="SMART" id="SM00065">
    <property type="entry name" value="GAF"/>
    <property type="match status" value="1"/>
</dbReference>
<gene>
    <name evidence="14" type="ORF">GTOL_11013</name>
</gene>
<dbReference type="GO" id="GO:0005886">
    <property type="term" value="C:plasma membrane"/>
    <property type="evidence" value="ECO:0007669"/>
    <property type="project" value="UniProtKB-SubCell"/>
</dbReference>
<feature type="domain" description="Response regulatory" evidence="12">
    <location>
        <begin position="501"/>
        <end position="617"/>
    </location>
</feature>
<evidence type="ECO:0000256" key="8">
    <source>
        <dbReference type="ARBA" id="ARBA00070152"/>
    </source>
</evidence>
<dbReference type="InterPro" id="IPR001789">
    <property type="entry name" value="Sig_transdc_resp-reg_receiver"/>
</dbReference>
<feature type="modified residue" description="4-aspartylphosphate" evidence="10">
    <location>
        <position position="550"/>
    </location>
</feature>
<dbReference type="CDD" id="cd17546">
    <property type="entry name" value="REC_hyHK_CKI1_RcsC-like"/>
    <property type="match status" value="1"/>
</dbReference>
<dbReference type="Pfam" id="PF02518">
    <property type="entry name" value="HATPase_c"/>
    <property type="match status" value="1"/>
</dbReference>
<dbReference type="InterPro" id="IPR003018">
    <property type="entry name" value="GAF"/>
</dbReference>
<reference evidence="14" key="1">
    <citation type="submission" date="2021-04" db="EMBL/GenBank/DDBJ databases">
        <authorList>
            <person name="Hornung B."/>
        </authorList>
    </citation>
    <scope>NUCLEOTIDE SEQUENCE</scope>
    <source>
        <strain evidence="14">G5G6</strain>
    </source>
</reference>
<organism evidence="14 15">
    <name type="scientific">Georgfuchsia toluolica</name>
    <dbReference type="NCBI Taxonomy" id="424218"/>
    <lineage>
        <taxon>Bacteria</taxon>
        <taxon>Pseudomonadati</taxon>
        <taxon>Pseudomonadota</taxon>
        <taxon>Betaproteobacteria</taxon>
        <taxon>Nitrosomonadales</taxon>
        <taxon>Sterolibacteriaceae</taxon>
        <taxon>Georgfuchsia</taxon>
    </lineage>
</organism>
<dbReference type="InterPro" id="IPR008207">
    <property type="entry name" value="Sig_transdc_His_kin_Hpt_dom"/>
</dbReference>
<dbReference type="InterPro" id="IPR036890">
    <property type="entry name" value="HATPase_C_sf"/>
</dbReference>
<comment type="catalytic activity">
    <reaction evidence="1">
        <text>ATP + protein L-histidine = ADP + protein N-phospho-L-histidine.</text>
        <dbReference type="EC" id="2.7.13.3"/>
    </reaction>
</comment>
<dbReference type="RefSeq" id="WP_220635128.1">
    <property type="nucleotide sequence ID" value="NZ_CAJQUM010000001.1"/>
</dbReference>
<dbReference type="Gene3D" id="3.30.450.40">
    <property type="match status" value="1"/>
</dbReference>
<keyword evidence="5 14" id="KW-0418">Kinase</keyword>
<dbReference type="SUPFAM" id="SSF52172">
    <property type="entry name" value="CheY-like"/>
    <property type="match status" value="1"/>
</dbReference>
<evidence type="ECO:0000259" key="13">
    <source>
        <dbReference type="PROSITE" id="PS50894"/>
    </source>
</evidence>
<dbReference type="Gene3D" id="1.20.120.160">
    <property type="entry name" value="HPT domain"/>
    <property type="match status" value="1"/>
</dbReference>
<evidence type="ECO:0000313" key="14">
    <source>
        <dbReference type="EMBL" id="CAG4883131.1"/>
    </source>
</evidence>
<evidence type="ECO:0000259" key="12">
    <source>
        <dbReference type="PROSITE" id="PS50110"/>
    </source>
</evidence>
<evidence type="ECO:0000256" key="9">
    <source>
        <dbReference type="PROSITE-ProRule" id="PRU00110"/>
    </source>
</evidence>
<dbReference type="InterPro" id="IPR011006">
    <property type="entry name" value="CheY-like_superfamily"/>
</dbReference>
<dbReference type="SUPFAM" id="SSF55781">
    <property type="entry name" value="GAF domain-like"/>
    <property type="match status" value="1"/>
</dbReference>
<dbReference type="FunFam" id="3.30.565.10:FF:000010">
    <property type="entry name" value="Sensor histidine kinase RcsC"/>
    <property type="match status" value="1"/>
</dbReference>
<evidence type="ECO:0000256" key="7">
    <source>
        <dbReference type="ARBA" id="ARBA00058004"/>
    </source>
</evidence>
<evidence type="ECO:0000256" key="3">
    <source>
        <dbReference type="ARBA" id="ARBA00022553"/>
    </source>
</evidence>
<evidence type="ECO:0000256" key="10">
    <source>
        <dbReference type="PROSITE-ProRule" id="PRU00169"/>
    </source>
</evidence>
<dbReference type="Pfam" id="PF01627">
    <property type="entry name" value="Hpt"/>
    <property type="match status" value="1"/>
</dbReference>
<feature type="domain" description="Histidine kinase" evidence="11">
    <location>
        <begin position="258"/>
        <end position="480"/>
    </location>
</feature>
<dbReference type="PROSITE" id="PS50894">
    <property type="entry name" value="HPT"/>
    <property type="match status" value="1"/>
</dbReference>
<keyword evidence="15" id="KW-1185">Reference proteome</keyword>
<dbReference type="EC" id="2.7.13.3" evidence="2"/>
<evidence type="ECO:0000313" key="15">
    <source>
        <dbReference type="Proteomes" id="UP000742786"/>
    </source>
</evidence>
<sequence>MNSSNFPEQLAKAQATIQALQDELTATNRGLVALSMELDDRVQQRTAELAETNKALRIEVLIRRRAEEERQRQVERSALLAEVTSQLLASDEPQKIVESLCQKVMEHLDCQVFFNFLVDEQQHRLHLNACAGIPDETAREIAWLDYGVAVCGCVAQDGRRMVAVDIQTTPDSRTDLVRSLGIHAYACYPLLNRGQVIGTLSFGSRTRAGFAEDELVLMNLVADHVAIAMQRIRSLESERLHAETAEAANAAKSVFLANMSHEIRTPLHVIIGLGHLLRRDLTDPVQQRRLDNLCATSDHLLSIINDVLDLSKIEAQRLTIDHSDFSLGTMVNKVVRIIEGRVQEKGLALTVEVAPQLRDMLLHGDPIRLAKVLINLCANAVKFTDTGAVNLCIGCLAENADNVTLRFTVEDSGIGIAPEDQLRLFQPFTQIDSSFTREYGGTGLGLTISQHMVSLMGGTIRCDSQLGMGSTFSFELVLPRSTTSLTEETPAESITDFRGLRVLFAEDNPLSQEIILEMLEDLACEADVAMDGADAVECARTHSYDIILMDMQMPKMGGLEATRAIRALPGYRDTPIIAMTANVFAEDRKRCLDAGMNGHLSKPLSPATLAAALGQWMPGPAAPGVTTPSDATSIGDSELQRALTAIPGLDAQQVLSVLKPATYSGLLNRFVKLHSQDISRICELLKSGEYQAAHEVAHSFTGVTGMLGARRISDLAGAVAQGLLDGADESRITLLAAICEAEFTSLANAVRTLPIP</sequence>
<dbReference type="EMBL" id="CAJQUM010000001">
    <property type="protein sequence ID" value="CAG4883131.1"/>
    <property type="molecule type" value="Genomic_DNA"/>
</dbReference>
<dbReference type="Pfam" id="PF13185">
    <property type="entry name" value="GAF_2"/>
    <property type="match status" value="1"/>
</dbReference>
<keyword evidence="4 14" id="KW-0808">Transferase</keyword>
<name>A0A916J652_9PROT</name>
<dbReference type="SUPFAM" id="SSF47384">
    <property type="entry name" value="Homodimeric domain of signal transducing histidine kinase"/>
    <property type="match status" value="1"/>
</dbReference>
<dbReference type="SUPFAM" id="SSF55874">
    <property type="entry name" value="ATPase domain of HSP90 chaperone/DNA topoisomerase II/histidine kinase"/>
    <property type="match status" value="1"/>
</dbReference>
<dbReference type="InterPro" id="IPR004358">
    <property type="entry name" value="Sig_transdc_His_kin-like_C"/>
</dbReference>
<dbReference type="InterPro" id="IPR029016">
    <property type="entry name" value="GAF-like_dom_sf"/>
</dbReference>
<dbReference type="CDD" id="cd00082">
    <property type="entry name" value="HisKA"/>
    <property type="match status" value="1"/>
</dbReference>
<accession>A0A916J652</accession>
<dbReference type="CDD" id="cd16922">
    <property type="entry name" value="HATPase_EvgS-ArcB-TorS-like"/>
    <property type="match status" value="1"/>
</dbReference>
<evidence type="ECO:0000259" key="11">
    <source>
        <dbReference type="PROSITE" id="PS50109"/>
    </source>
</evidence>
<dbReference type="SUPFAM" id="SSF47226">
    <property type="entry name" value="Histidine-containing phosphotransfer domain, HPT domain"/>
    <property type="match status" value="1"/>
</dbReference>
<dbReference type="Proteomes" id="UP000742786">
    <property type="component" value="Unassembled WGS sequence"/>
</dbReference>
<protein>
    <recommendedName>
        <fullName evidence="8">Virulence sensor protein BvgS</fullName>
        <ecNumber evidence="2">2.7.13.3</ecNumber>
    </recommendedName>
</protein>
<dbReference type="PRINTS" id="PR00344">
    <property type="entry name" value="BCTRLSENSOR"/>
</dbReference>
<evidence type="ECO:0000256" key="2">
    <source>
        <dbReference type="ARBA" id="ARBA00012438"/>
    </source>
</evidence>